<evidence type="ECO:0000313" key="10">
    <source>
        <dbReference type="EMBL" id="PWK06952.1"/>
    </source>
</evidence>
<dbReference type="Proteomes" id="UP000245634">
    <property type="component" value="Unassembled WGS sequence"/>
</dbReference>
<dbReference type="GO" id="GO:0009103">
    <property type="term" value="P:lipopolysaccharide biosynthetic process"/>
    <property type="evidence" value="ECO:0007669"/>
    <property type="project" value="UniProtKB-ARBA"/>
</dbReference>
<evidence type="ECO:0000313" key="11">
    <source>
        <dbReference type="Proteomes" id="UP000245634"/>
    </source>
</evidence>
<dbReference type="InterPro" id="IPR050297">
    <property type="entry name" value="LipidA_mod_glycosyltrf_83"/>
</dbReference>
<accession>A0A316D5H3</accession>
<feature type="transmembrane region" description="Helical" evidence="8">
    <location>
        <begin position="48"/>
        <end position="65"/>
    </location>
</feature>
<evidence type="ECO:0000256" key="6">
    <source>
        <dbReference type="ARBA" id="ARBA00022989"/>
    </source>
</evidence>
<dbReference type="EMBL" id="QGGL01000018">
    <property type="protein sequence ID" value="PWK06952.1"/>
    <property type="molecule type" value="Genomic_DNA"/>
</dbReference>
<feature type="transmembrane region" description="Helical" evidence="8">
    <location>
        <begin position="342"/>
        <end position="362"/>
    </location>
</feature>
<evidence type="ECO:0000256" key="1">
    <source>
        <dbReference type="ARBA" id="ARBA00004651"/>
    </source>
</evidence>
<sequence>MGTILWLGIALATVLRLRYGQMGPAQWDDVDFALALQRYDLAAMQPHFPGYPVYVLAGLCVQGVIGEPYRALAVLSALSSGAGVGLLYLAVRPWFGRGLALAAALLYSGLPLTWVLGTQAMSDAFGALLAIALAAACVQVLQPHSARKKAFWLLAAGTLYGLLLGVRSSYLALGVLPLWVAYEYIRVQRSAWSDVLVAVVASACVCLGWVYAMVINSGGWLPFWQMATSFTEGHFSDWGGTYSADQPFFARLNIWLTRQILGAGFGTPWGTYQESISRWVIALLLLIAGAGILFSAGRKIQKSRQELKQESQQDDYPGILQGEMSAISRNPLFKNLIRDRKVSYLLIWLLPYAIWAFFAQNVEKPRHILPMLAPLCVVVACGLQVWGRRAILAGTTGLVLCMSSIGISTVVEGAHEPAPTVQLAEFLHTQGTNFVVFTYEEERIIHYLYPQIQTLRLRHYEDFKTAVLNHPNTRILLTDSVLQGLGHPEVEALCKPLRSFHGNPWLYPTYHDIILYEADTELINLLNHSR</sequence>
<protein>
    <submittedName>
        <fullName evidence="10">Uncharacterized protein DUF2723</fullName>
    </submittedName>
</protein>
<evidence type="ECO:0000256" key="5">
    <source>
        <dbReference type="ARBA" id="ARBA00022692"/>
    </source>
</evidence>
<feature type="domain" description="Glycosyltransferase RgtA/B/C/D-like" evidence="9">
    <location>
        <begin position="64"/>
        <end position="201"/>
    </location>
</feature>
<evidence type="ECO:0000256" key="7">
    <source>
        <dbReference type="ARBA" id="ARBA00023136"/>
    </source>
</evidence>
<feature type="transmembrane region" description="Helical" evidence="8">
    <location>
        <begin position="276"/>
        <end position="296"/>
    </location>
</feature>
<dbReference type="InterPro" id="IPR038731">
    <property type="entry name" value="RgtA/B/C-like"/>
</dbReference>
<feature type="transmembrane region" description="Helical" evidence="8">
    <location>
        <begin position="368"/>
        <end position="386"/>
    </location>
</feature>
<dbReference type="GO" id="GO:0005886">
    <property type="term" value="C:plasma membrane"/>
    <property type="evidence" value="ECO:0007669"/>
    <property type="project" value="UniProtKB-SubCell"/>
</dbReference>
<feature type="transmembrane region" description="Helical" evidence="8">
    <location>
        <begin position="97"/>
        <end position="117"/>
    </location>
</feature>
<feature type="transmembrane region" description="Helical" evidence="8">
    <location>
        <begin position="124"/>
        <end position="144"/>
    </location>
</feature>
<dbReference type="GO" id="GO:0016763">
    <property type="term" value="F:pentosyltransferase activity"/>
    <property type="evidence" value="ECO:0007669"/>
    <property type="project" value="TreeGrafter"/>
</dbReference>
<comment type="caution">
    <text evidence="10">The sequence shown here is derived from an EMBL/GenBank/DDBJ whole genome shotgun (WGS) entry which is preliminary data.</text>
</comment>
<dbReference type="AlphaFoldDB" id="A0A316D5H3"/>
<evidence type="ECO:0000256" key="8">
    <source>
        <dbReference type="SAM" id="Phobius"/>
    </source>
</evidence>
<keyword evidence="7 8" id="KW-0472">Membrane</keyword>
<dbReference type="PANTHER" id="PTHR33908">
    <property type="entry name" value="MANNOSYLTRANSFERASE YKCB-RELATED"/>
    <property type="match status" value="1"/>
</dbReference>
<dbReference type="PANTHER" id="PTHR33908:SF11">
    <property type="entry name" value="MEMBRANE PROTEIN"/>
    <property type="match status" value="1"/>
</dbReference>
<reference evidence="10 11" key="1">
    <citation type="submission" date="2018-05" db="EMBL/GenBank/DDBJ databases">
        <title>Genomic Encyclopedia of Type Strains, Phase IV (KMG-IV): sequencing the most valuable type-strain genomes for metagenomic binning, comparative biology and taxonomic classification.</title>
        <authorList>
            <person name="Goeker M."/>
        </authorList>
    </citation>
    <scope>NUCLEOTIDE SEQUENCE [LARGE SCALE GENOMIC DNA]</scope>
    <source>
        <strain evidence="10 11">DSM 18773</strain>
    </source>
</reference>
<proteinExistence type="predicted"/>
<feature type="transmembrane region" description="Helical" evidence="8">
    <location>
        <begin position="150"/>
        <end position="179"/>
    </location>
</feature>
<keyword evidence="6 8" id="KW-1133">Transmembrane helix</keyword>
<keyword evidence="4" id="KW-0808">Transferase</keyword>
<feature type="transmembrane region" description="Helical" evidence="8">
    <location>
        <begin position="191"/>
        <end position="214"/>
    </location>
</feature>
<comment type="subcellular location">
    <subcellularLocation>
        <location evidence="1">Cell membrane</location>
        <topology evidence="1">Multi-pass membrane protein</topology>
    </subcellularLocation>
</comment>
<dbReference type="Pfam" id="PF13231">
    <property type="entry name" value="PMT_2"/>
    <property type="match status" value="1"/>
</dbReference>
<keyword evidence="5 8" id="KW-0812">Transmembrane</keyword>
<organism evidence="10 11">
    <name type="scientific">Tumebacillus permanentifrigoris</name>
    <dbReference type="NCBI Taxonomy" id="378543"/>
    <lineage>
        <taxon>Bacteria</taxon>
        <taxon>Bacillati</taxon>
        <taxon>Bacillota</taxon>
        <taxon>Bacilli</taxon>
        <taxon>Bacillales</taxon>
        <taxon>Alicyclobacillaceae</taxon>
        <taxon>Tumebacillus</taxon>
    </lineage>
</organism>
<gene>
    <name evidence="10" type="ORF">C7459_11816</name>
</gene>
<evidence type="ECO:0000259" key="9">
    <source>
        <dbReference type="Pfam" id="PF13231"/>
    </source>
</evidence>
<evidence type="ECO:0000256" key="3">
    <source>
        <dbReference type="ARBA" id="ARBA00022676"/>
    </source>
</evidence>
<evidence type="ECO:0000256" key="2">
    <source>
        <dbReference type="ARBA" id="ARBA00022475"/>
    </source>
</evidence>
<keyword evidence="2" id="KW-1003">Cell membrane</keyword>
<evidence type="ECO:0000256" key="4">
    <source>
        <dbReference type="ARBA" id="ARBA00022679"/>
    </source>
</evidence>
<keyword evidence="11" id="KW-1185">Reference proteome</keyword>
<name>A0A316D5H3_9BACL</name>
<feature type="transmembrane region" description="Helical" evidence="8">
    <location>
        <begin position="72"/>
        <end position="91"/>
    </location>
</feature>
<keyword evidence="3" id="KW-0328">Glycosyltransferase</keyword>